<evidence type="ECO:0000256" key="1">
    <source>
        <dbReference type="SAM" id="MobiDB-lite"/>
    </source>
</evidence>
<accession>A0ABP8Y7X2</accession>
<organism evidence="2 3">
    <name type="scientific">Promicromonospora umidemergens</name>
    <dbReference type="NCBI Taxonomy" id="629679"/>
    <lineage>
        <taxon>Bacteria</taxon>
        <taxon>Bacillati</taxon>
        <taxon>Actinomycetota</taxon>
        <taxon>Actinomycetes</taxon>
        <taxon>Micrococcales</taxon>
        <taxon>Promicromonosporaceae</taxon>
        <taxon>Promicromonospora</taxon>
    </lineage>
</organism>
<proteinExistence type="predicted"/>
<dbReference type="EMBL" id="BAABHM010000036">
    <property type="protein sequence ID" value="GAA4723759.1"/>
    <property type="molecule type" value="Genomic_DNA"/>
</dbReference>
<protein>
    <submittedName>
        <fullName evidence="2">Uncharacterized protein</fullName>
    </submittedName>
</protein>
<gene>
    <name evidence="2" type="ORF">GCM10023198_55860</name>
</gene>
<evidence type="ECO:0000313" key="2">
    <source>
        <dbReference type="EMBL" id="GAA4723759.1"/>
    </source>
</evidence>
<sequence>MRRRPAGKEGGSTHGPKLALPCDTDDETSDAQGNDPITQQHANQPPCASTQGPGPELTSVPGPIPG</sequence>
<dbReference type="Proteomes" id="UP001500843">
    <property type="component" value="Unassembled WGS sequence"/>
</dbReference>
<reference evidence="3" key="1">
    <citation type="journal article" date="2019" name="Int. J. Syst. Evol. Microbiol.">
        <title>The Global Catalogue of Microorganisms (GCM) 10K type strain sequencing project: providing services to taxonomists for standard genome sequencing and annotation.</title>
        <authorList>
            <consortium name="The Broad Institute Genomics Platform"/>
            <consortium name="The Broad Institute Genome Sequencing Center for Infectious Disease"/>
            <person name="Wu L."/>
            <person name="Ma J."/>
        </authorList>
    </citation>
    <scope>NUCLEOTIDE SEQUENCE [LARGE SCALE GENOMIC DNA]</scope>
    <source>
        <strain evidence="3">JCM 17975</strain>
    </source>
</reference>
<keyword evidence="3" id="KW-1185">Reference proteome</keyword>
<name>A0ABP8Y7X2_9MICO</name>
<evidence type="ECO:0000313" key="3">
    <source>
        <dbReference type="Proteomes" id="UP001500843"/>
    </source>
</evidence>
<feature type="region of interest" description="Disordered" evidence="1">
    <location>
        <begin position="1"/>
        <end position="66"/>
    </location>
</feature>
<comment type="caution">
    <text evidence="2">The sequence shown here is derived from an EMBL/GenBank/DDBJ whole genome shotgun (WGS) entry which is preliminary data.</text>
</comment>
<feature type="compositionally biased region" description="Polar residues" evidence="1">
    <location>
        <begin position="30"/>
        <end position="52"/>
    </location>
</feature>